<gene>
    <name evidence="1" type="ORF">F994_02667</name>
</gene>
<organism evidence="1 2">
    <name type="scientific">Acinetobacter bohemicus ANC 3994</name>
    <dbReference type="NCBI Taxonomy" id="1217715"/>
    <lineage>
        <taxon>Bacteria</taxon>
        <taxon>Pseudomonadati</taxon>
        <taxon>Pseudomonadota</taxon>
        <taxon>Gammaproteobacteria</taxon>
        <taxon>Moraxellales</taxon>
        <taxon>Moraxellaceae</taxon>
        <taxon>Acinetobacter</taxon>
    </lineage>
</organism>
<accession>N8QC53</accession>
<dbReference type="HOGENOM" id="CLU_2629996_0_0_6"/>
<reference evidence="1 2" key="1">
    <citation type="submission" date="2013-02" db="EMBL/GenBank/DDBJ databases">
        <title>The Genome Sequence of Acinetobacter sp. ANC 3994.</title>
        <authorList>
            <consortium name="The Broad Institute Genome Sequencing Platform"/>
            <consortium name="The Broad Institute Genome Sequencing Center for Infectious Disease"/>
            <person name="Cerqueira G."/>
            <person name="Feldgarden M."/>
            <person name="Courvalin P."/>
            <person name="Perichon B."/>
            <person name="Grillot-Courvalin C."/>
            <person name="Clermont D."/>
            <person name="Rocha E."/>
            <person name="Yoon E.-J."/>
            <person name="Nemec A."/>
            <person name="Walker B."/>
            <person name="Young S.K."/>
            <person name="Zeng Q."/>
            <person name="Gargeya S."/>
            <person name="Fitzgerald M."/>
            <person name="Haas B."/>
            <person name="Abouelleil A."/>
            <person name="Alvarado L."/>
            <person name="Arachchi H.M."/>
            <person name="Berlin A.M."/>
            <person name="Chapman S.B."/>
            <person name="Dewar J."/>
            <person name="Goldberg J."/>
            <person name="Griggs A."/>
            <person name="Gujja S."/>
            <person name="Hansen M."/>
            <person name="Howarth C."/>
            <person name="Imamovic A."/>
            <person name="Larimer J."/>
            <person name="McCowan C."/>
            <person name="Murphy C."/>
            <person name="Neiman D."/>
            <person name="Pearson M."/>
            <person name="Priest M."/>
            <person name="Roberts A."/>
            <person name="Saif S."/>
            <person name="Shea T."/>
            <person name="Sisk P."/>
            <person name="Sykes S."/>
            <person name="Wortman J."/>
            <person name="Nusbaum C."/>
            <person name="Birren B."/>
        </authorList>
    </citation>
    <scope>NUCLEOTIDE SEQUENCE [LARGE SCALE GENOMIC DNA]</scope>
    <source>
        <strain evidence="1 2">ANC 3994</strain>
    </source>
</reference>
<dbReference type="EMBL" id="APOH01000017">
    <property type="protein sequence ID" value="ENU18854.1"/>
    <property type="molecule type" value="Genomic_DNA"/>
</dbReference>
<evidence type="ECO:0000313" key="1">
    <source>
        <dbReference type="EMBL" id="ENU18854.1"/>
    </source>
</evidence>
<name>N8QC53_9GAMM</name>
<sequence length="77" mass="8758">MNSTIMDFEFTVYIKDLKASDKCIEDRIFEAGCDDALLCSINNDLYLEFARKAQSLDLAIQNALRNIETAGLFSPRF</sequence>
<dbReference type="OrthoDB" id="1525365at2"/>
<dbReference type="eggNOG" id="COG3311">
    <property type="taxonomic scope" value="Bacteria"/>
</dbReference>
<dbReference type="RefSeq" id="WP_004649240.1">
    <property type="nucleotide sequence ID" value="NZ_KB849165.1"/>
</dbReference>
<comment type="caution">
    <text evidence="1">The sequence shown here is derived from an EMBL/GenBank/DDBJ whole genome shotgun (WGS) entry which is preliminary data.</text>
</comment>
<protein>
    <submittedName>
        <fullName evidence="1">Uncharacterized protein</fullName>
    </submittedName>
</protein>
<proteinExistence type="predicted"/>
<dbReference type="Proteomes" id="UP000013086">
    <property type="component" value="Unassembled WGS sequence"/>
</dbReference>
<dbReference type="AlphaFoldDB" id="N8QC53"/>
<evidence type="ECO:0000313" key="2">
    <source>
        <dbReference type="Proteomes" id="UP000013086"/>
    </source>
</evidence>
<dbReference type="PATRIC" id="fig|1217715.3.peg.2604"/>